<keyword evidence="2" id="KW-1185">Reference proteome</keyword>
<dbReference type="InterPro" id="IPR014710">
    <property type="entry name" value="RmlC-like_jellyroll"/>
</dbReference>
<evidence type="ECO:0000313" key="2">
    <source>
        <dbReference type="Proteomes" id="UP000050326"/>
    </source>
</evidence>
<protein>
    <recommendedName>
        <fullName evidence="3">Cupin domain protein</fullName>
    </recommendedName>
</protein>
<dbReference type="SUPFAM" id="SSF51182">
    <property type="entry name" value="RmlC-like cupins"/>
    <property type="match status" value="1"/>
</dbReference>
<dbReference type="OrthoDB" id="1725465at2"/>
<reference evidence="1 2" key="1">
    <citation type="submission" date="2015-09" db="EMBL/GenBank/DDBJ databases">
        <title>Genome sequence of Oxobacter pfennigii DSM 3222.</title>
        <authorList>
            <person name="Poehlein A."/>
            <person name="Bengelsdorf F.R."/>
            <person name="Schiel-Bengelsdorf B."/>
            <person name="Duerre P."/>
            <person name="Daniel R."/>
        </authorList>
    </citation>
    <scope>NUCLEOTIDE SEQUENCE [LARGE SCALE GENOMIC DNA]</scope>
    <source>
        <strain evidence="1 2">DSM 3222</strain>
    </source>
</reference>
<dbReference type="InterPro" id="IPR011051">
    <property type="entry name" value="RmlC_Cupin_sf"/>
</dbReference>
<comment type="caution">
    <text evidence="1">The sequence shown here is derived from an EMBL/GenBank/DDBJ whole genome shotgun (WGS) entry which is preliminary data.</text>
</comment>
<dbReference type="Gene3D" id="2.60.120.10">
    <property type="entry name" value="Jelly Rolls"/>
    <property type="match status" value="1"/>
</dbReference>
<sequence length="108" mass="12585">MLENIYRFSRDDTKLIEKIIDDDPVLINHMILPEGEGLPEHYSNSNVYMIIIRGEMTLKLNDQEQHLYTCGQIINIPYQTKMNVNNFGGGVLEFFVVKSPNPKHYKKD</sequence>
<gene>
    <name evidence="1" type="ORF">OXPF_17990</name>
</gene>
<dbReference type="PATRIC" id="fig|36849.3.peg.1894"/>
<dbReference type="RefSeq" id="WP_054874848.1">
    <property type="nucleotide sequence ID" value="NZ_LKET01000029.1"/>
</dbReference>
<dbReference type="AlphaFoldDB" id="A0A0P8X1M1"/>
<dbReference type="CDD" id="cd20290">
    <property type="entry name" value="cupin_Mj0764-like"/>
    <property type="match status" value="1"/>
</dbReference>
<accession>A0A0P8X1M1</accession>
<dbReference type="Proteomes" id="UP000050326">
    <property type="component" value="Unassembled WGS sequence"/>
</dbReference>
<dbReference type="STRING" id="36849.OXPF_17990"/>
<proteinExistence type="predicted"/>
<organism evidence="1 2">
    <name type="scientific">Oxobacter pfennigii</name>
    <dbReference type="NCBI Taxonomy" id="36849"/>
    <lineage>
        <taxon>Bacteria</taxon>
        <taxon>Bacillati</taxon>
        <taxon>Bacillota</taxon>
        <taxon>Clostridia</taxon>
        <taxon>Eubacteriales</taxon>
        <taxon>Clostridiaceae</taxon>
        <taxon>Oxobacter</taxon>
    </lineage>
</organism>
<evidence type="ECO:0008006" key="3">
    <source>
        <dbReference type="Google" id="ProtNLM"/>
    </source>
</evidence>
<evidence type="ECO:0000313" key="1">
    <source>
        <dbReference type="EMBL" id="KPU44713.1"/>
    </source>
</evidence>
<name>A0A0P8X1M1_9CLOT</name>
<dbReference type="EMBL" id="LKET01000029">
    <property type="protein sequence ID" value="KPU44713.1"/>
    <property type="molecule type" value="Genomic_DNA"/>
</dbReference>